<dbReference type="STRING" id="264251.FB00_14350"/>
<name>A0A0H2KKE8_9MICO</name>
<evidence type="ECO:0000256" key="3">
    <source>
        <dbReference type="ARBA" id="ARBA00022801"/>
    </source>
</evidence>
<evidence type="ECO:0000256" key="1">
    <source>
        <dbReference type="ARBA" id="ARBA00001709"/>
    </source>
</evidence>
<evidence type="ECO:0000313" key="6">
    <source>
        <dbReference type="Proteomes" id="UP000035265"/>
    </source>
</evidence>
<dbReference type="Pfam" id="PF16113">
    <property type="entry name" value="ECH_2"/>
    <property type="match status" value="1"/>
</dbReference>
<accession>A0A0H2KKE8</accession>
<dbReference type="InterPro" id="IPR032259">
    <property type="entry name" value="HIBYL-CoA-H"/>
</dbReference>
<dbReference type="PANTHER" id="PTHR43176:SF3">
    <property type="entry name" value="3-HYDROXYISOBUTYRYL-COA HYDROLASE, MITOCHONDRIAL"/>
    <property type="match status" value="1"/>
</dbReference>
<dbReference type="GO" id="GO:0003860">
    <property type="term" value="F:3-hydroxyisobutyryl-CoA hydrolase activity"/>
    <property type="evidence" value="ECO:0007669"/>
    <property type="project" value="UniProtKB-EC"/>
</dbReference>
<dbReference type="GO" id="GO:0006574">
    <property type="term" value="P:L-valine catabolic process"/>
    <property type="evidence" value="ECO:0007669"/>
    <property type="project" value="TreeGrafter"/>
</dbReference>
<dbReference type="EMBL" id="JNBQ01000021">
    <property type="protein sequence ID" value="KLN34030.1"/>
    <property type="molecule type" value="Genomic_DNA"/>
</dbReference>
<proteinExistence type="predicted"/>
<reference evidence="5 6" key="1">
    <citation type="submission" date="2014-05" db="EMBL/GenBank/DDBJ databases">
        <title>Cellulosimicrobium funkei U11 genome.</title>
        <authorList>
            <person name="Hu C."/>
            <person name="Gong Y."/>
            <person name="Wan W."/>
            <person name="Jiang M."/>
        </authorList>
    </citation>
    <scope>NUCLEOTIDE SEQUENCE [LARGE SCALE GENOMIC DNA]</scope>
    <source>
        <strain evidence="5 6">U11</strain>
    </source>
</reference>
<dbReference type="CDD" id="cd06558">
    <property type="entry name" value="crotonase-like"/>
    <property type="match status" value="1"/>
</dbReference>
<feature type="domain" description="Enoyl-CoA hydratase/isomerase" evidence="4">
    <location>
        <begin position="16"/>
        <end position="345"/>
    </location>
</feature>
<dbReference type="Gene3D" id="3.90.226.10">
    <property type="entry name" value="2-enoyl-CoA Hydratase, Chain A, domain 1"/>
    <property type="match status" value="1"/>
</dbReference>
<comment type="caution">
    <text evidence="5">The sequence shown here is derived from an EMBL/GenBank/DDBJ whole genome shotgun (WGS) entry which is preliminary data.</text>
</comment>
<dbReference type="AlphaFoldDB" id="A0A0H2KKE8"/>
<gene>
    <name evidence="5" type="ORF">FB00_14350</name>
</gene>
<dbReference type="PATRIC" id="fig|264251.5.peg.2924"/>
<dbReference type="GO" id="GO:0005829">
    <property type="term" value="C:cytosol"/>
    <property type="evidence" value="ECO:0007669"/>
    <property type="project" value="TreeGrafter"/>
</dbReference>
<sequence>MARMTSEIIARVDDGVGHLTLDRPGALNALGYTMLGEIADVLEEWRVDPTVRLVLLDGAGDRGLCAGGDVRELHASIVAGRQADARRYFRREYAVDAALAELPVPVVTVMDGITMGGGVGLAAHAPVRVVTERSRVAMPETRIGFTPDVGGSWLLARAPGRLGELLALGAVTMDAADAIYAGFADHYVPSELLPVLVADLAALATAGVDPLDVEDVREVVRRHALPAPVSRLVARQAAADEAYAADTVPEIVARLRAAARAGDEQAGAEADELERLSPTAVTVALAAVRSARHLPDLRAALEQEYGLVSWFVDTQPDLVEGVRAQVVDKDRDPSWRPATLAEVDPGLGAEALAYVPAEALWDDALSPRLARRAVEAVVRRFGEDEPTPDELAEAGDDLVVELVQRHDDGSTVVHLADSCGEHFLDGYWPAVRFDAVGDVVEVTVES</sequence>
<dbReference type="Proteomes" id="UP000035265">
    <property type="component" value="Unassembled WGS sequence"/>
</dbReference>
<protein>
    <recommendedName>
        <fullName evidence="2">3-hydroxyisobutyryl-CoA hydrolase</fullName>
        <ecNumber evidence="2">3.1.2.4</ecNumber>
    </recommendedName>
</protein>
<evidence type="ECO:0000256" key="2">
    <source>
        <dbReference type="ARBA" id="ARBA00011915"/>
    </source>
</evidence>
<organism evidence="5 6">
    <name type="scientific">Cellulosimicrobium funkei</name>
    <dbReference type="NCBI Taxonomy" id="264251"/>
    <lineage>
        <taxon>Bacteria</taxon>
        <taxon>Bacillati</taxon>
        <taxon>Actinomycetota</taxon>
        <taxon>Actinomycetes</taxon>
        <taxon>Micrococcales</taxon>
        <taxon>Promicromonosporaceae</taxon>
        <taxon>Cellulosimicrobium</taxon>
    </lineage>
</organism>
<comment type="catalytic activity">
    <reaction evidence="1">
        <text>3-hydroxy-2-methylpropanoyl-CoA + H2O = 3-hydroxy-2-methylpropanoate + CoA + H(+)</text>
        <dbReference type="Rhea" id="RHEA:20888"/>
        <dbReference type="ChEBI" id="CHEBI:11805"/>
        <dbReference type="ChEBI" id="CHEBI:15377"/>
        <dbReference type="ChEBI" id="CHEBI:15378"/>
        <dbReference type="ChEBI" id="CHEBI:57287"/>
        <dbReference type="ChEBI" id="CHEBI:57340"/>
        <dbReference type="EC" id="3.1.2.4"/>
    </reaction>
</comment>
<evidence type="ECO:0000259" key="4">
    <source>
        <dbReference type="Pfam" id="PF16113"/>
    </source>
</evidence>
<keyword evidence="6" id="KW-1185">Reference proteome</keyword>
<dbReference type="EC" id="3.1.2.4" evidence="2"/>
<dbReference type="SUPFAM" id="SSF52096">
    <property type="entry name" value="ClpP/crotonase"/>
    <property type="match status" value="1"/>
</dbReference>
<keyword evidence="3" id="KW-0378">Hydrolase</keyword>
<dbReference type="PANTHER" id="PTHR43176">
    <property type="entry name" value="3-HYDROXYISOBUTYRYL-COA HYDROLASE-RELATED"/>
    <property type="match status" value="1"/>
</dbReference>
<dbReference type="NCBIfam" id="NF004127">
    <property type="entry name" value="PRK05617.1"/>
    <property type="match status" value="1"/>
</dbReference>
<dbReference type="InterPro" id="IPR045004">
    <property type="entry name" value="ECH_dom"/>
</dbReference>
<evidence type="ECO:0000313" key="5">
    <source>
        <dbReference type="EMBL" id="KLN34030.1"/>
    </source>
</evidence>
<dbReference type="InterPro" id="IPR029045">
    <property type="entry name" value="ClpP/crotonase-like_dom_sf"/>
</dbReference>